<proteinExistence type="predicted"/>
<name>A0A0F9R4P7_9ZZZZ</name>
<reference evidence="1" key="1">
    <citation type="journal article" date="2015" name="Nature">
        <title>Complex archaea that bridge the gap between prokaryotes and eukaryotes.</title>
        <authorList>
            <person name="Spang A."/>
            <person name="Saw J.H."/>
            <person name="Jorgensen S.L."/>
            <person name="Zaremba-Niedzwiedzka K."/>
            <person name="Martijn J."/>
            <person name="Lind A.E."/>
            <person name="van Eijk R."/>
            <person name="Schleper C."/>
            <person name="Guy L."/>
            <person name="Ettema T.J."/>
        </authorList>
    </citation>
    <scope>NUCLEOTIDE SEQUENCE</scope>
</reference>
<accession>A0A0F9R4P7</accession>
<dbReference type="EMBL" id="LAZR01004035">
    <property type="protein sequence ID" value="KKN12408.1"/>
    <property type="molecule type" value="Genomic_DNA"/>
</dbReference>
<comment type="caution">
    <text evidence="1">The sequence shown here is derived from an EMBL/GenBank/DDBJ whole genome shotgun (WGS) entry which is preliminary data.</text>
</comment>
<sequence length="51" mass="6063">MPRKNIPERKKTAVQLDKEIRDKLNLIKIIPEEKLESVIKRLIGFYEENKG</sequence>
<dbReference type="AlphaFoldDB" id="A0A0F9R4P7"/>
<protein>
    <submittedName>
        <fullName evidence="1">Uncharacterized protein</fullName>
    </submittedName>
</protein>
<evidence type="ECO:0000313" key="1">
    <source>
        <dbReference type="EMBL" id="KKN12408.1"/>
    </source>
</evidence>
<gene>
    <name evidence="1" type="ORF">LCGC14_1016630</name>
</gene>
<organism evidence="1">
    <name type="scientific">marine sediment metagenome</name>
    <dbReference type="NCBI Taxonomy" id="412755"/>
    <lineage>
        <taxon>unclassified sequences</taxon>
        <taxon>metagenomes</taxon>
        <taxon>ecological metagenomes</taxon>
    </lineage>
</organism>